<comment type="similarity">
    <text evidence="1 5">Belongs to the GPN-loop GTPase family.</text>
</comment>
<dbReference type="EMBL" id="NBIV01000223">
    <property type="protein sequence ID" value="PXF41307.1"/>
    <property type="molecule type" value="Genomic_DNA"/>
</dbReference>
<keyword evidence="7" id="KW-1185">Reference proteome</keyword>
<evidence type="ECO:0000256" key="3">
    <source>
        <dbReference type="ARBA" id="ARBA00022801"/>
    </source>
</evidence>
<dbReference type="GO" id="GO:0003924">
    <property type="term" value="F:GTPase activity"/>
    <property type="evidence" value="ECO:0007669"/>
    <property type="project" value="TreeGrafter"/>
</dbReference>
<gene>
    <name evidence="6" type="ORF">BWQ96_08982</name>
</gene>
<keyword evidence="3 5" id="KW-0378">Hydrolase</keyword>
<dbReference type="InterPro" id="IPR004130">
    <property type="entry name" value="Gpn"/>
</dbReference>
<evidence type="ECO:0000313" key="6">
    <source>
        <dbReference type="EMBL" id="PXF41307.1"/>
    </source>
</evidence>
<dbReference type="GO" id="GO:0005525">
    <property type="term" value="F:GTP binding"/>
    <property type="evidence" value="ECO:0007669"/>
    <property type="project" value="UniProtKB-KW"/>
</dbReference>
<evidence type="ECO:0000256" key="2">
    <source>
        <dbReference type="ARBA" id="ARBA00022741"/>
    </source>
</evidence>
<dbReference type="Proteomes" id="UP000247409">
    <property type="component" value="Unassembled WGS sequence"/>
</dbReference>
<evidence type="ECO:0000256" key="4">
    <source>
        <dbReference type="ARBA" id="ARBA00023134"/>
    </source>
</evidence>
<proteinExistence type="inferred from homology"/>
<dbReference type="CDD" id="cd17871">
    <property type="entry name" value="GPN2"/>
    <property type="match status" value="1"/>
</dbReference>
<comment type="caution">
    <text evidence="6">The sequence shown here is derived from an EMBL/GenBank/DDBJ whole genome shotgun (WGS) entry which is preliminary data.</text>
</comment>
<dbReference type="Pfam" id="PF03029">
    <property type="entry name" value="ATP_bind_1"/>
    <property type="match status" value="1"/>
</dbReference>
<dbReference type="AlphaFoldDB" id="A0A2V3IGV6"/>
<reference evidence="6 7" key="1">
    <citation type="journal article" date="2018" name="Mol. Biol. Evol.">
        <title>Analysis of the draft genome of the red seaweed Gracilariopsis chorda provides insights into genome size evolution in Rhodophyta.</title>
        <authorList>
            <person name="Lee J."/>
            <person name="Yang E.C."/>
            <person name="Graf L."/>
            <person name="Yang J.H."/>
            <person name="Qiu H."/>
            <person name="Zel Zion U."/>
            <person name="Chan C.X."/>
            <person name="Stephens T.G."/>
            <person name="Weber A.P.M."/>
            <person name="Boo G.H."/>
            <person name="Boo S.M."/>
            <person name="Kim K.M."/>
            <person name="Shin Y."/>
            <person name="Jung M."/>
            <person name="Lee S.J."/>
            <person name="Yim H.S."/>
            <person name="Lee J.H."/>
            <person name="Bhattacharya D."/>
            <person name="Yoon H.S."/>
        </authorList>
    </citation>
    <scope>NUCLEOTIDE SEQUENCE [LARGE SCALE GENOMIC DNA]</scope>
    <source>
        <strain evidence="6 7">SKKU-2015</strain>
        <tissue evidence="6">Whole body</tissue>
    </source>
</reference>
<comment type="subunit">
    <text evidence="5">Binds to RNA polymerase II (RNAPII).</text>
</comment>
<dbReference type="SUPFAM" id="SSF52540">
    <property type="entry name" value="P-loop containing nucleoside triphosphate hydrolases"/>
    <property type="match status" value="1"/>
</dbReference>
<dbReference type="PANTHER" id="PTHR21231:SF3">
    <property type="entry name" value="GPN-LOOP GTPASE 2"/>
    <property type="match status" value="1"/>
</dbReference>
<comment type="function">
    <text evidence="5">Small GTPase required for proper localization of RNA polymerase II and III (RNAPII and RNAPIII). May act at an RNAP assembly step prior to nuclear import.</text>
</comment>
<protein>
    <recommendedName>
        <fullName evidence="5">GPN-loop GTPase 2</fullName>
    </recommendedName>
</protein>
<name>A0A2V3IGV6_9FLOR</name>
<evidence type="ECO:0000256" key="1">
    <source>
        <dbReference type="ARBA" id="ARBA00005290"/>
    </source>
</evidence>
<dbReference type="GO" id="GO:0005737">
    <property type="term" value="C:cytoplasm"/>
    <property type="evidence" value="ECO:0007669"/>
    <property type="project" value="TreeGrafter"/>
</dbReference>
<sequence length="292" mass="33104">MVGFGQVVVGAPGSGKTTYCAGLMQYFKAIGRDAVVFNMDPANEKVPYEAAVDISELVNAQKVASELSLGPNGSLLYAMEFLERNMQWLDKKLVEHMNKYILFDFPGQIELYTHNECIRAVVQRLNRRGYRLTQVNMVDAHHCADASKFIAVLLMSATMMLQLELPAVNVLSKVDLIEQYGSLPFNLEFYTDPSDLKKLVESLGDDPVLRNYAKLNEAIVDVVEDFPFVGYHTLDIQNKESVMRLVNAIDKSNGYMYANLDANKITYDVLVGKPEKDHRWIAEVQERYMKQR</sequence>
<organism evidence="6 7">
    <name type="scientific">Gracilariopsis chorda</name>
    <dbReference type="NCBI Taxonomy" id="448386"/>
    <lineage>
        <taxon>Eukaryota</taxon>
        <taxon>Rhodophyta</taxon>
        <taxon>Florideophyceae</taxon>
        <taxon>Rhodymeniophycidae</taxon>
        <taxon>Gracilariales</taxon>
        <taxon>Gracilariaceae</taxon>
        <taxon>Gracilariopsis</taxon>
    </lineage>
</organism>
<dbReference type="STRING" id="448386.A0A2V3IGV6"/>
<dbReference type="FunFam" id="3.40.50.300:FF:000338">
    <property type="entry name" value="GPN-loop GTPase 2"/>
    <property type="match status" value="1"/>
</dbReference>
<dbReference type="InterPro" id="IPR027417">
    <property type="entry name" value="P-loop_NTPase"/>
</dbReference>
<evidence type="ECO:0000256" key="5">
    <source>
        <dbReference type="RuleBase" id="RU365059"/>
    </source>
</evidence>
<dbReference type="Gene3D" id="3.40.50.300">
    <property type="entry name" value="P-loop containing nucleotide triphosphate hydrolases"/>
    <property type="match status" value="1"/>
</dbReference>
<accession>A0A2V3IGV6</accession>
<dbReference type="OrthoDB" id="5839at2759"/>
<keyword evidence="4 5" id="KW-0342">GTP-binding</keyword>
<evidence type="ECO:0000313" key="7">
    <source>
        <dbReference type="Proteomes" id="UP000247409"/>
    </source>
</evidence>
<dbReference type="InterPro" id="IPR030231">
    <property type="entry name" value="Gpn2"/>
</dbReference>
<keyword evidence="2 5" id="KW-0547">Nucleotide-binding</keyword>
<dbReference type="PANTHER" id="PTHR21231">
    <property type="entry name" value="XPA-BINDING PROTEIN 1-RELATED"/>
    <property type="match status" value="1"/>
</dbReference>